<evidence type="ECO:0000256" key="1">
    <source>
        <dbReference type="ARBA" id="ARBA00038308"/>
    </source>
</evidence>
<dbReference type="EMBL" id="QPJY01000016">
    <property type="protein sequence ID" value="RCX24753.1"/>
    <property type="molecule type" value="Genomic_DNA"/>
</dbReference>
<accession>A0A369BT69</accession>
<reference evidence="2 3" key="1">
    <citation type="submission" date="2018-07" db="EMBL/GenBank/DDBJ databases">
        <title>Genomic Encyclopedia of Type Strains, Phase IV (KMG-IV): sequencing the most valuable type-strain genomes for metagenomic binning, comparative biology and taxonomic classification.</title>
        <authorList>
            <person name="Goeker M."/>
        </authorList>
    </citation>
    <scope>NUCLEOTIDE SEQUENCE [LARGE SCALE GENOMIC DNA]</scope>
    <source>
        <strain evidence="2 3">DSM 26407</strain>
    </source>
</reference>
<dbReference type="PANTHER" id="PTHR37528:SF1">
    <property type="entry name" value="UPF0149 PROTEIN YGFB"/>
    <property type="match status" value="1"/>
</dbReference>
<dbReference type="AlphaFoldDB" id="A0A369BT69"/>
<dbReference type="InterPro" id="IPR011978">
    <property type="entry name" value="YgfB-like"/>
</dbReference>
<dbReference type="OrthoDB" id="9783391at2"/>
<comment type="caution">
    <text evidence="2">The sequence shown here is derived from an EMBL/GenBank/DDBJ whole genome shotgun (WGS) entry which is preliminary data.</text>
</comment>
<name>A0A369BT69_9GAMM</name>
<evidence type="ECO:0008006" key="4">
    <source>
        <dbReference type="Google" id="ProtNLM"/>
    </source>
</evidence>
<dbReference type="InterPro" id="IPR036255">
    <property type="entry name" value="YgfB-like_sf"/>
</dbReference>
<protein>
    <recommendedName>
        <fullName evidence="4">YecA family protein</fullName>
    </recommendedName>
</protein>
<dbReference type="Gene3D" id="1.20.120.740">
    <property type="entry name" value="YgfB uncharacterised protein family UPF0149, PF03695"/>
    <property type="match status" value="1"/>
</dbReference>
<comment type="similarity">
    <text evidence="1">Belongs to the UPF0149 family.</text>
</comment>
<dbReference type="PANTHER" id="PTHR37528">
    <property type="entry name" value="UPF0149 PROTEIN YGFB"/>
    <property type="match status" value="1"/>
</dbReference>
<evidence type="ECO:0000313" key="2">
    <source>
        <dbReference type="EMBL" id="RCX24753.1"/>
    </source>
</evidence>
<dbReference type="RefSeq" id="WP_114281203.1">
    <property type="nucleotide sequence ID" value="NZ_QPJY01000016.1"/>
</dbReference>
<dbReference type="SUPFAM" id="SSF101327">
    <property type="entry name" value="YgfB-like"/>
    <property type="match status" value="1"/>
</dbReference>
<sequence>MSSEHTLLIERVATALAQPQAVAAEAQGMLCGLICALGEKVSPHGWRDQVLEGHQGVAPGQEQALQSLFETTRKEFFSEDLSFQPLLPGDGVALEQRAEALGHWCEGFLIGLGLGGVSRTERLPASAREALTDMGEIARLDFDTGDGDEEQESAYAELVEYVRMGALLVYDELADVRRRAAAKTH</sequence>
<organism evidence="2 3">
    <name type="scientific">Thioalbus denitrificans</name>
    <dbReference type="NCBI Taxonomy" id="547122"/>
    <lineage>
        <taxon>Bacteria</taxon>
        <taxon>Pseudomonadati</taxon>
        <taxon>Pseudomonadota</taxon>
        <taxon>Gammaproteobacteria</taxon>
        <taxon>Chromatiales</taxon>
        <taxon>Ectothiorhodospiraceae</taxon>
        <taxon>Thioalbus</taxon>
    </lineage>
</organism>
<gene>
    <name evidence="2" type="ORF">DFQ59_11639</name>
</gene>
<keyword evidence="3" id="KW-1185">Reference proteome</keyword>
<dbReference type="GO" id="GO:0005829">
    <property type="term" value="C:cytosol"/>
    <property type="evidence" value="ECO:0007669"/>
    <property type="project" value="TreeGrafter"/>
</dbReference>
<evidence type="ECO:0000313" key="3">
    <source>
        <dbReference type="Proteomes" id="UP000252707"/>
    </source>
</evidence>
<dbReference type="Proteomes" id="UP000252707">
    <property type="component" value="Unassembled WGS sequence"/>
</dbReference>
<proteinExistence type="inferred from homology"/>
<dbReference type="Pfam" id="PF03695">
    <property type="entry name" value="UPF0149"/>
    <property type="match status" value="1"/>
</dbReference>